<proteinExistence type="predicted"/>
<evidence type="ECO:0000313" key="1">
    <source>
        <dbReference type="EMBL" id="CAG6745038.1"/>
    </source>
</evidence>
<accession>A0A8D8ZBZ4</accession>
<organism evidence="1">
    <name type="scientific">Cacopsylla melanoneura</name>
    <dbReference type="NCBI Taxonomy" id="428564"/>
    <lineage>
        <taxon>Eukaryota</taxon>
        <taxon>Metazoa</taxon>
        <taxon>Ecdysozoa</taxon>
        <taxon>Arthropoda</taxon>
        <taxon>Hexapoda</taxon>
        <taxon>Insecta</taxon>
        <taxon>Pterygota</taxon>
        <taxon>Neoptera</taxon>
        <taxon>Paraneoptera</taxon>
        <taxon>Hemiptera</taxon>
        <taxon>Sternorrhyncha</taxon>
        <taxon>Psylloidea</taxon>
        <taxon>Psyllidae</taxon>
        <taxon>Psyllinae</taxon>
        <taxon>Cacopsylla</taxon>
    </lineage>
</organism>
<dbReference type="AlphaFoldDB" id="A0A8D8ZBZ4"/>
<reference evidence="1" key="1">
    <citation type="submission" date="2021-05" db="EMBL/GenBank/DDBJ databases">
        <authorList>
            <person name="Alioto T."/>
            <person name="Alioto T."/>
            <person name="Gomez Garrido J."/>
        </authorList>
    </citation>
    <scope>NUCLEOTIDE SEQUENCE</scope>
</reference>
<name>A0A8D8ZBZ4_9HEMI</name>
<protein>
    <submittedName>
        <fullName evidence="1">Uncharacterized protein</fullName>
    </submittedName>
</protein>
<sequence length="109" mass="12410">MVTPLLLSSSFQSPLLSNKPFKHTLNTTCTNIFVTRLSNSTSRTLCLHIATSTSSCRDCHPGWGTFSPLRARFATTFKRLFKNRLLSLLKRRRRMGTRPGLRTNSRQPL</sequence>
<dbReference type="EMBL" id="HBUF01482350">
    <property type="protein sequence ID" value="CAG6745038.1"/>
    <property type="molecule type" value="Transcribed_RNA"/>
</dbReference>